<evidence type="ECO:0000313" key="2">
    <source>
        <dbReference type="Proteomes" id="UP000317238"/>
    </source>
</evidence>
<dbReference type="Proteomes" id="UP000317238">
    <property type="component" value="Unassembled WGS sequence"/>
</dbReference>
<name>A0A5C5YAH8_9PLAN</name>
<comment type="caution">
    <text evidence="1">The sequence shown here is derived from an EMBL/GenBank/DDBJ whole genome shotgun (WGS) entry which is preliminary data.</text>
</comment>
<dbReference type="OrthoDB" id="269097at2"/>
<gene>
    <name evidence="1" type="ORF">Pan14r_36250</name>
</gene>
<dbReference type="EMBL" id="SJPL01000001">
    <property type="protein sequence ID" value="TWT71315.1"/>
    <property type="molecule type" value="Genomic_DNA"/>
</dbReference>
<sequence length="178" mass="19070">MIAFSTGQIRRSAPVAALLFAAVLTTGCSSLSIPAFKPPAPDVPYQPIGEGVSLAGTATQDMYQRVRQAKRENAIVLEVVGDEQPTRVLPLPPGQQSVFVSTLLQQTGVLAKIGAVDATLYRYTSDSVSGIPMAVKMSEDGDQVRPESDYALRAGDRLQVSERKFDSLNSLMEMVGLL</sequence>
<evidence type="ECO:0000313" key="1">
    <source>
        <dbReference type="EMBL" id="TWT71315.1"/>
    </source>
</evidence>
<reference evidence="1 2" key="1">
    <citation type="submission" date="2019-02" db="EMBL/GenBank/DDBJ databases">
        <title>Deep-cultivation of Planctomycetes and their phenomic and genomic characterization uncovers novel biology.</title>
        <authorList>
            <person name="Wiegand S."/>
            <person name="Jogler M."/>
            <person name="Boedeker C."/>
            <person name="Pinto D."/>
            <person name="Vollmers J."/>
            <person name="Rivas-Marin E."/>
            <person name="Kohn T."/>
            <person name="Peeters S.H."/>
            <person name="Heuer A."/>
            <person name="Rast P."/>
            <person name="Oberbeckmann S."/>
            <person name="Bunk B."/>
            <person name="Jeske O."/>
            <person name="Meyerdierks A."/>
            <person name="Storesund J.E."/>
            <person name="Kallscheuer N."/>
            <person name="Luecker S."/>
            <person name="Lage O.M."/>
            <person name="Pohl T."/>
            <person name="Merkel B.J."/>
            <person name="Hornburger P."/>
            <person name="Mueller R.-W."/>
            <person name="Bruemmer F."/>
            <person name="Labrenz M."/>
            <person name="Spormann A.M."/>
            <person name="Op Den Camp H."/>
            <person name="Overmann J."/>
            <person name="Amann R."/>
            <person name="Jetten M.S.M."/>
            <person name="Mascher T."/>
            <person name="Medema M.H."/>
            <person name="Devos D.P."/>
            <person name="Kaster A.-K."/>
            <person name="Ovreas L."/>
            <person name="Rohde M."/>
            <person name="Galperin M.Y."/>
            <person name="Jogler C."/>
        </authorList>
    </citation>
    <scope>NUCLEOTIDE SEQUENCE [LARGE SCALE GENOMIC DNA]</scope>
    <source>
        <strain evidence="1 2">Pan14r</strain>
    </source>
</reference>
<dbReference type="RefSeq" id="WP_145303835.1">
    <property type="nucleotide sequence ID" value="NZ_CP036319.1"/>
</dbReference>
<accession>A0A5C5YAH8</accession>
<protein>
    <submittedName>
        <fullName evidence="1">Uncharacterized protein</fullName>
    </submittedName>
</protein>
<organism evidence="1 2">
    <name type="scientific">Crateriforma conspicua</name>
    <dbReference type="NCBI Taxonomy" id="2527996"/>
    <lineage>
        <taxon>Bacteria</taxon>
        <taxon>Pseudomonadati</taxon>
        <taxon>Planctomycetota</taxon>
        <taxon>Planctomycetia</taxon>
        <taxon>Planctomycetales</taxon>
        <taxon>Planctomycetaceae</taxon>
        <taxon>Crateriforma</taxon>
    </lineage>
</organism>
<proteinExistence type="predicted"/>
<dbReference type="AlphaFoldDB" id="A0A5C5YAH8"/>
<keyword evidence="2" id="KW-1185">Reference proteome</keyword>